<dbReference type="SUPFAM" id="SSF50978">
    <property type="entry name" value="WD40 repeat-like"/>
    <property type="match status" value="2"/>
</dbReference>
<dbReference type="GO" id="GO:0005634">
    <property type="term" value="C:nucleus"/>
    <property type="evidence" value="ECO:0007669"/>
    <property type="project" value="TreeGrafter"/>
</dbReference>
<feature type="domain" description="Gem-associated protein 5 TPR" evidence="5">
    <location>
        <begin position="903"/>
        <end position="1056"/>
    </location>
</feature>
<dbReference type="InterPro" id="IPR015943">
    <property type="entry name" value="WD40/YVTN_repeat-like_dom_sf"/>
</dbReference>
<protein>
    <submittedName>
        <fullName evidence="6">Gem-associated protein 5</fullName>
    </submittedName>
</protein>
<gene>
    <name evidence="6" type="primary">GEMIN5</name>
    <name evidence="6" type="ORF">A0J61_07977</name>
</gene>
<evidence type="ECO:0000256" key="4">
    <source>
        <dbReference type="SAM" id="MobiDB-lite"/>
    </source>
</evidence>
<dbReference type="PANTHER" id="PTHR46362:SF1">
    <property type="entry name" value="GEM-ASSOCIATED PROTEIN 5"/>
    <property type="match status" value="1"/>
</dbReference>
<name>A0A1C7N4E4_9FUNG</name>
<evidence type="ECO:0000256" key="1">
    <source>
        <dbReference type="ARBA" id="ARBA00022574"/>
    </source>
</evidence>
<keyword evidence="7" id="KW-1185">Reference proteome</keyword>
<organism evidence="6 7">
    <name type="scientific">Choanephora cucurbitarum</name>
    <dbReference type="NCBI Taxonomy" id="101091"/>
    <lineage>
        <taxon>Eukaryota</taxon>
        <taxon>Fungi</taxon>
        <taxon>Fungi incertae sedis</taxon>
        <taxon>Mucoromycota</taxon>
        <taxon>Mucoromycotina</taxon>
        <taxon>Mucoromycetes</taxon>
        <taxon>Mucorales</taxon>
        <taxon>Mucorineae</taxon>
        <taxon>Choanephoraceae</taxon>
        <taxon>Choanephoroideae</taxon>
        <taxon>Choanephora</taxon>
    </lineage>
</organism>
<dbReference type="PROSITE" id="PS50082">
    <property type="entry name" value="WD_REPEATS_2"/>
    <property type="match status" value="2"/>
</dbReference>
<dbReference type="Gene3D" id="1.25.40.470">
    <property type="match status" value="1"/>
</dbReference>
<proteinExistence type="predicted"/>
<feature type="compositionally biased region" description="Low complexity" evidence="4">
    <location>
        <begin position="729"/>
        <end position="743"/>
    </location>
</feature>
<feature type="repeat" description="WD" evidence="3">
    <location>
        <begin position="290"/>
        <end position="331"/>
    </location>
</feature>
<dbReference type="InParanoid" id="A0A1C7N4E4"/>
<dbReference type="Proteomes" id="UP000093000">
    <property type="component" value="Unassembled WGS sequence"/>
</dbReference>
<accession>A0A1C7N4E4</accession>
<dbReference type="Gene3D" id="2.130.10.10">
    <property type="entry name" value="YVTN repeat-like/Quinoprotein amine dehydrogenase"/>
    <property type="match status" value="2"/>
</dbReference>
<dbReference type="InterPro" id="IPR001680">
    <property type="entry name" value="WD40_rpt"/>
</dbReference>
<dbReference type="GO" id="GO:0000387">
    <property type="term" value="P:spliceosomal snRNP assembly"/>
    <property type="evidence" value="ECO:0007669"/>
    <property type="project" value="TreeGrafter"/>
</dbReference>
<comment type="caution">
    <text evidence="6">The sequence shown here is derived from an EMBL/GenBank/DDBJ whole genome shotgun (WGS) entry which is preliminary data.</text>
</comment>
<dbReference type="InterPro" id="IPR019775">
    <property type="entry name" value="WD40_repeat_CS"/>
</dbReference>
<dbReference type="GO" id="GO:0003730">
    <property type="term" value="F:mRNA 3'-UTR binding"/>
    <property type="evidence" value="ECO:0007669"/>
    <property type="project" value="TreeGrafter"/>
</dbReference>
<dbReference type="EMBL" id="LUGH01000575">
    <property type="protein sequence ID" value="OBZ83973.1"/>
    <property type="molecule type" value="Genomic_DNA"/>
</dbReference>
<dbReference type="PROSITE" id="PS00678">
    <property type="entry name" value="WD_REPEATS_1"/>
    <property type="match status" value="2"/>
</dbReference>
<evidence type="ECO:0000256" key="3">
    <source>
        <dbReference type="PROSITE-ProRule" id="PRU00221"/>
    </source>
</evidence>
<dbReference type="OrthoDB" id="7326421at2759"/>
<evidence type="ECO:0000313" key="7">
    <source>
        <dbReference type="Proteomes" id="UP000093000"/>
    </source>
</evidence>
<feature type="repeat" description="WD" evidence="3">
    <location>
        <begin position="614"/>
        <end position="657"/>
    </location>
</feature>
<feature type="region of interest" description="Disordered" evidence="4">
    <location>
        <begin position="720"/>
        <end position="770"/>
    </location>
</feature>
<sequence length="1073" mass="123615">MNMLERFPKHQSYPPVPNWYSSYITSVIEPHFFLYATRNCIVILGLQNLRYFNSFTVSNEKVTAIAAHETFCFTAGTDKTVRVWNVLIGSLLTSYCEHKTEITALKVIRNGTVVISADKSGCIVIMNPFDKSMKRQHNVKSEVTSLAITTYNGHDYLAVGYANGLVFVEQMEQDLSTTNMFQFPNDNDAVLSLDWQKTPSDSKSWPLLALSTRRKRNIVVWNLSSQNIWTTIRLPNPPAQATEQQKSTVWIELAWSPNQINKLFLSSYIGSVVCFDLSTPSHKLCNNERLEKHSRNVFTINWFNQGKHCITTSLDKQLIRWDVKKKSCLQILKTQAGFPYSLDSPEWNHDQIAVGMGDNAIKIWQYKNTHSIMKSSTHHDYYKSDVLWRGLQGKIEKVKWHPQKEGLLAFSNEYGHVGLYDTVNSRRIPCKTYHRSPGAPFIDWGGDMRTVLEEDDMEDTLLSCGNDGVLHAYNTNNVQLPCINLTERLREKNDTWFTSLEATKSKCCSLRVDSKAKYMSLGHTNGLVEIYSLENLKLVYASSYHREAVRSLDFKCKVQFKHTTYLLEKKDYGKFIVLASGCDAGLIAIHEIELVDVNNVPDVVASHSDIKQSLKGHKKGIQDLKWSYHTDKQILASASDDSFVAVWDIEKDQPVSLFDRHRNRVLSICWCRLEHDRLFTGSEDRFIYDWKYPDFPLTGSLQNMKNLYDKERNILNQIKPTNKRKVEVSSSDPSAPPTTTGASQKKPKRESAKEKEKYSNSMAVAQESERTTSRLRKEQYCLVLTNMLFGENNMEKIIMELNNTYLNDNQRKDPTVTRYVNFWKDIDIAKQSASYHENIHELLYGDKNDIRRLIELEVTELNKRQATANLETSYSVHNNVKNDYDVSLAMDIMQAQFKLFEKDTFDANTNSCLTDWIVLAMSPMVGKQKWIELMLKQAQKLENMKQYHLAASCYIACSHIYEAIELYRRQNMFREAIALAKLRLPSEDMIIPTLFADWANALQKEEQDTLTTIWYQKGSVSNAINTLARSCKESSLFYAACLAFYFDEGTKEQRVEHWLKKLNERMSNKISDA</sequence>
<dbReference type="STRING" id="101091.A0A1C7N4E4"/>
<dbReference type="Pfam" id="PF00400">
    <property type="entry name" value="WD40"/>
    <property type="match status" value="2"/>
</dbReference>
<feature type="compositionally biased region" description="Basic and acidic residues" evidence="4">
    <location>
        <begin position="749"/>
        <end position="758"/>
    </location>
</feature>
<keyword evidence="1 3" id="KW-0853">WD repeat</keyword>
<evidence type="ECO:0000313" key="6">
    <source>
        <dbReference type="EMBL" id="OBZ83973.1"/>
    </source>
</evidence>
<dbReference type="InterPro" id="IPR056421">
    <property type="entry name" value="TPR_GEMI5"/>
</dbReference>
<evidence type="ECO:0000256" key="2">
    <source>
        <dbReference type="ARBA" id="ARBA00022737"/>
    </source>
</evidence>
<dbReference type="GO" id="GO:0032797">
    <property type="term" value="C:SMN complex"/>
    <property type="evidence" value="ECO:0007669"/>
    <property type="project" value="TreeGrafter"/>
</dbReference>
<dbReference type="InterPro" id="IPR036322">
    <property type="entry name" value="WD40_repeat_dom_sf"/>
</dbReference>
<evidence type="ECO:0000259" key="5">
    <source>
        <dbReference type="Pfam" id="PF23774"/>
    </source>
</evidence>
<dbReference type="PROSITE" id="PS50294">
    <property type="entry name" value="WD_REPEATS_REGION"/>
    <property type="match status" value="1"/>
</dbReference>
<keyword evidence="2" id="KW-0677">Repeat</keyword>
<reference evidence="6 7" key="1">
    <citation type="submission" date="2016-03" db="EMBL/GenBank/DDBJ databases">
        <title>Choanephora cucurbitarum.</title>
        <authorList>
            <person name="Min B."/>
            <person name="Park H."/>
            <person name="Park J.-H."/>
            <person name="Shin H.-D."/>
            <person name="Choi I.-G."/>
        </authorList>
    </citation>
    <scope>NUCLEOTIDE SEQUENCE [LARGE SCALE GENOMIC DNA]</scope>
    <source>
        <strain evidence="6 7">KUS-F28377</strain>
    </source>
</reference>
<dbReference type="SUPFAM" id="SSF101908">
    <property type="entry name" value="Putative isomerase YbhE"/>
    <property type="match status" value="1"/>
</dbReference>
<dbReference type="PANTHER" id="PTHR46362">
    <property type="entry name" value="GEM-ASSOCIATED PROTEIN 5"/>
    <property type="match status" value="1"/>
</dbReference>
<dbReference type="SMART" id="SM00320">
    <property type="entry name" value="WD40"/>
    <property type="match status" value="8"/>
</dbReference>
<dbReference type="InterPro" id="IPR052640">
    <property type="entry name" value="Gemin-5"/>
</dbReference>
<dbReference type="AlphaFoldDB" id="A0A1C7N4E4"/>
<dbReference type="Pfam" id="PF23774">
    <property type="entry name" value="TPR_GEMI5"/>
    <property type="match status" value="1"/>
</dbReference>